<keyword evidence="3" id="KW-0521">NADP</keyword>
<evidence type="ECO:0000313" key="16">
    <source>
        <dbReference type="Proteomes" id="UP000030103"/>
    </source>
</evidence>
<accession>A0A0A2E466</accession>
<evidence type="ECO:0000256" key="1">
    <source>
        <dbReference type="ARBA" id="ARBA00006642"/>
    </source>
</evidence>
<dbReference type="RefSeq" id="WP_036874248.1">
    <property type="nucleotide sequence ID" value="NZ_JBGYTE010000042.1"/>
</dbReference>
<proteinExistence type="inferred from homology"/>
<keyword evidence="6" id="KW-0520">NAD</keyword>
<evidence type="ECO:0000313" key="15">
    <source>
        <dbReference type="EMBL" id="KGN73666.1"/>
    </source>
</evidence>
<sequence length="246" mass="27422">MDITLIGYGRMGHIIETIARKRGHRIVLTIDRGQEELFESEHFLHSDAAIEFSTPQTALKNIEYCFAHHIPVVSGTTGDWTGQLPGLKKRCEEEEQTLFWASNFSIGMNLFFALNRHLAKLMKDFPVYSPSLTETHHIHKLDAPSGTAITLAEQIVKASPSVRDWQPVNENTLIAPDSLPVTSIREGEVPGIHTINYRSDADCISITHEAFGREGFALGAVLAAEFTASHKGFLNMQQLLNLKTDE</sequence>
<dbReference type="Gene3D" id="3.30.360.10">
    <property type="entry name" value="Dihydrodipicolinate Reductase, domain 2"/>
    <property type="match status" value="1"/>
</dbReference>
<dbReference type="Pfam" id="PF05173">
    <property type="entry name" value="DapB_C"/>
    <property type="match status" value="1"/>
</dbReference>
<dbReference type="SUPFAM" id="SSF55347">
    <property type="entry name" value="Glyceraldehyde-3-phosphate dehydrogenase-like, C-terminal domain"/>
    <property type="match status" value="1"/>
</dbReference>
<evidence type="ECO:0000256" key="9">
    <source>
        <dbReference type="ARBA" id="ARBA00038983"/>
    </source>
</evidence>
<dbReference type="Pfam" id="PF01113">
    <property type="entry name" value="DapB_N"/>
    <property type="match status" value="1"/>
</dbReference>
<feature type="domain" description="Dihydrodipicolinate reductase C-terminal" evidence="14">
    <location>
        <begin position="107"/>
        <end position="240"/>
    </location>
</feature>
<evidence type="ECO:0000256" key="11">
    <source>
        <dbReference type="ARBA" id="ARBA00049396"/>
    </source>
</evidence>
<dbReference type="InterPro" id="IPR022663">
    <property type="entry name" value="DapB_C"/>
</dbReference>
<comment type="catalytic activity">
    <reaction evidence="11">
        <text>(S)-2,3,4,5-tetrahydrodipicolinate + NAD(+) + H2O = (2S,4S)-4-hydroxy-2,3,4,5-tetrahydrodipicolinate + NADH + H(+)</text>
        <dbReference type="Rhea" id="RHEA:35323"/>
        <dbReference type="ChEBI" id="CHEBI:15377"/>
        <dbReference type="ChEBI" id="CHEBI:15378"/>
        <dbReference type="ChEBI" id="CHEBI:16845"/>
        <dbReference type="ChEBI" id="CHEBI:57540"/>
        <dbReference type="ChEBI" id="CHEBI:57945"/>
        <dbReference type="ChEBI" id="CHEBI:67139"/>
        <dbReference type="EC" id="1.17.1.8"/>
    </reaction>
</comment>
<evidence type="ECO:0000256" key="10">
    <source>
        <dbReference type="ARBA" id="ARBA00049080"/>
    </source>
</evidence>
<evidence type="ECO:0000259" key="14">
    <source>
        <dbReference type="Pfam" id="PF05173"/>
    </source>
</evidence>
<keyword evidence="16" id="KW-1185">Reference proteome</keyword>
<evidence type="ECO:0000259" key="13">
    <source>
        <dbReference type="Pfam" id="PF01113"/>
    </source>
</evidence>
<dbReference type="NCBIfam" id="TIGR00036">
    <property type="entry name" value="dapB"/>
    <property type="match status" value="1"/>
</dbReference>
<dbReference type="InterPro" id="IPR000846">
    <property type="entry name" value="DapB_N"/>
</dbReference>
<dbReference type="InterPro" id="IPR023940">
    <property type="entry name" value="DHDPR_bac"/>
</dbReference>
<reference evidence="15 16" key="1">
    <citation type="submission" date="2014-09" db="EMBL/GenBank/DDBJ databases">
        <title>Draft Genome Sequence of Porphyromonas macacae COT-192_OH2859.</title>
        <authorList>
            <person name="Wallis C."/>
            <person name="Deusch O."/>
            <person name="O'Flynn C."/>
            <person name="Davis I."/>
            <person name="Horsfall A."/>
            <person name="Kirkwood N."/>
            <person name="Harris S."/>
            <person name="Eisen J.A."/>
            <person name="Coil D.A."/>
            <person name="Darling A.E."/>
            <person name="Jospin G."/>
            <person name="Alexiev A."/>
        </authorList>
    </citation>
    <scope>NUCLEOTIDE SEQUENCE [LARGE SCALE GENOMIC DNA]</scope>
    <source>
        <strain evidence="16">COT-192 OH2859</strain>
    </source>
</reference>
<dbReference type="PIRSF" id="PIRSF000161">
    <property type="entry name" value="DHPR"/>
    <property type="match status" value="1"/>
</dbReference>
<evidence type="ECO:0000256" key="8">
    <source>
        <dbReference type="ARBA" id="ARBA00037922"/>
    </source>
</evidence>
<dbReference type="GO" id="GO:0009089">
    <property type="term" value="P:lysine biosynthetic process via diaminopimelate"/>
    <property type="evidence" value="ECO:0007669"/>
    <property type="project" value="UniProtKB-UniRule"/>
</dbReference>
<evidence type="ECO:0000256" key="7">
    <source>
        <dbReference type="ARBA" id="ARBA00023154"/>
    </source>
</evidence>
<name>A0A0A2E466_9PORP</name>
<evidence type="ECO:0000256" key="2">
    <source>
        <dbReference type="ARBA" id="ARBA00022605"/>
    </source>
</evidence>
<evidence type="ECO:0000256" key="6">
    <source>
        <dbReference type="ARBA" id="ARBA00023027"/>
    </source>
</evidence>
<comment type="pathway">
    <text evidence="8">Amino-acid biosynthesis; L-lysine biosynthesis via DAP pathway; (S)-tetrahydrodipicolinate from L-aspartate: step 4/4.</text>
</comment>
<gene>
    <name evidence="15" type="ORF">HQ47_06860</name>
</gene>
<feature type="domain" description="Dihydrodipicolinate reductase N-terminal" evidence="13">
    <location>
        <begin position="1"/>
        <end position="104"/>
    </location>
</feature>
<dbReference type="OrthoDB" id="9790352at2"/>
<dbReference type="GO" id="GO:0008839">
    <property type="term" value="F:4-hydroxy-tetrahydrodipicolinate reductase"/>
    <property type="evidence" value="ECO:0007669"/>
    <property type="project" value="UniProtKB-UniRule"/>
</dbReference>
<protein>
    <recommendedName>
        <fullName evidence="9 12">4-hydroxy-tetrahydrodipicolinate reductase</fullName>
        <ecNumber evidence="9 12">1.17.1.8</ecNumber>
    </recommendedName>
</protein>
<dbReference type="AlphaFoldDB" id="A0A0A2E466"/>
<dbReference type="Proteomes" id="UP000030103">
    <property type="component" value="Unassembled WGS sequence"/>
</dbReference>
<evidence type="ECO:0000256" key="12">
    <source>
        <dbReference type="NCBIfam" id="TIGR00036"/>
    </source>
</evidence>
<dbReference type="EMBL" id="JRFA01000019">
    <property type="protein sequence ID" value="KGN73666.1"/>
    <property type="molecule type" value="Genomic_DNA"/>
</dbReference>
<dbReference type="SUPFAM" id="SSF51735">
    <property type="entry name" value="NAD(P)-binding Rossmann-fold domains"/>
    <property type="match status" value="1"/>
</dbReference>
<organism evidence="15 16">
    <name type="scientific">Porphyromonas macacae</name>
    <dbReference type="NCBI Taxonomy" id="28115"/>
    <lineage>
        <taxon>Bacteria</taxon>
        <taxon>Pseudomonadati</taxon>
        <taxon>Bacteroidota</taxon>
        <taxon>Bacteroidia</taxon>
        <taxon>Bacteroidales</taxon>
        <taxon>Porphyromonadaceae</taxon>
        <taxon>Porphyromonas</taxon>
    </lineage>
</organism>
<evidence type="ECO:0000256" key="5">
    <source>
        <dbReference type="ARBA" id="ARBA00023002"/>
    </source>
</evidence>
<keyword evidence="7" id="KW-0457">Lysine biosynthesis</keyword>
<dbReference type="EC" id="1.17.1.8" evidence="9 12"/>
<comment type="similarity">
    <text evidence="1">Belongs to the DapB family.</text>
</comment>
<comment type="catalytic activity">
    <reaction evidence="10">
        <text>(S)-2,3,4,5-tetrahydrodipicolinate + NADP(+) + H2O = (2S,4S)-4-hydroxy-2,3,4,5-tetrahydrodipicolinate + NADPH + H(+)</text>
        <dbReference type="Rhea" id="RHEA:35331"/>
        <dbReference type="ChEBI" id="CHEBI:15377"/>
        <dbReference type="ChEBI" id="CHEBI:15378"/>
        <dbReference type="ChEBI" id="CHEBI:16845"/>
        <dbReference type="ChEBI" id="CHEBI:57783"/>
        <dbReference type="ChEBI" id="CHEBI:58349"/>
        <dbReference type="ChEBI" id="CHEBI:67139"/>
        <dbReference type="EC" id="1.17.1.8"/>
    </reaction>
</comment>
<dbReference type="Gene3D" id="3.40.50.720">
    <property type="entry name" value="NAD(P)-binding Rossmann-like Domain"/>
    <property type="match status" value="1"/>
</dbReference>
<keyword evidence="4" id="KW-0220">Diaminopimelate biosynthesis</keyword>
<evidence type="ECO:0000256" key="3">
    <source>
        <dbReference type="ARBA" id="ARBA00022857"/>
    </source>
</evidence>
<keyword evidence="2" id="KW-0028">Amino-acid biosynthesis</keyword>
<dbReference type="PANTHER" id="PTHR20836:SF0">
    <property type="entry name" value="4-HYDROXY-TETRAHYDRODIPICOLINATE REDUCTASE 1, CHLOROPLASTIC-RELATED"/>
    <property type="match status" value="1"/>
</dbReference>
<dbReference type="InterPro" id="IPR036291">
    <property type="entry name" value="NAD(P)-bd_dom_sf"/>
</dbReference>
<dbReference type="PANTHER" id="PTHR20836">
    <property type="entry name" value="DIHYDRODIPICOLINATE REDUCTASE"/>
    <property type="match status" value="1"/>
</dbReference>
<evidence type="ECO:0000256" key="4">
    <source>
        <dbReference type="ARBA" id="ARBA00022915"/>
    </source>
</evidence>
<dbReference type="eggNOG" id="COG0289">
    <property type="taxonomic scope" value="Bacteria"/>
</dbReference>
<dbReference type="GO" id="GO:0005829">
    <property type="term" value="C:cytosol"/>
    <property type="evidence" value="ECO:0007669"/>
    <property type="project" value="TreeGrafter"/>
</dbReference>
<dbReference type="STRING" id="28115.HQ47_06860"/>
<dbReference type="GO" id="GO:0019877">
    <property type="term" value="P:diaminopimelate biosynthetic process"/>
    <property type="evidence" value="ECO:0007669"/>
    <property type="project" value="UniProtKB-KW"/>
</dbReference>
<keyword evidence="5" id="KW-0560">Oxidoreductase</keyword>
<comment type="caution">
    <text evidence="15">The sequence shown here is derived from an EMBL/GenBank/DDBJ whole genome shotgun (WGS) entry which is preliminary data.</text>
</comment>